<accession>A0A6V7CM52</accession>
<organism evidence="1 2">
    <name type="scientific">Xanthomonas hortorum pv. carotae</name>
    <dbReference type="NCBI Taxonomy" id="487904"/>
    <lineage>
        <taxon>Bacteria</taxon>
        <taxon>Pseudomonadati</taxon>
        <taxon>Pseudomonadota</taxon>
        <taxon>Gammaproteobacteria</taxon>
        <taxon>Lysobacterales</taxon>
        <taxon>Lysobacteraceae</taxon>
        <taxon>Xanthomonas</taxon>
    </lineage>
</organism>
<dbReference type="RefSeq" id="WP_152025574.1">
    <property type="nucleotide sequence ID" value="NZ_CAJDKC010000003.1"/>
</dbReference>
<evidence type="ECO:0000313" key="1">
    <source>
        <dbReference type="EMBL" id="CAD0319048.1"/>
    </source>
</evidence>
<comment type="caution">
    <text evidence="1">The sequence shown here is derived from an EMBL/GenBank/DDBJ whole genome shotgun (WGS) entry which is preliminary data.</text>
</comment>
<protein>
    <submittedName>
        <fullName evidence="1">Uncharacterized protein</fullName>
    </submittedName>
</protein>
<evidence type="ECO:0000313" key="2">
    <source>
        <dbReference type="Proteomes" id="UP000587508"/>
    </source>
</evidence>
<sequence length="230" mass="25966">MVSKNVRELAQQAHDNCMSRGDAVLLQAESASEHLLLWLGYLKEIEKDNAANCLLEGAASAIREAAACIALGLVRPALNSLRLQIDLFLAWLYFKDHKVEWERVQSKGDGFKLKNEIIKYLGDNFDAFSRRYGVLEAIKQRREKEPYRLLSAHVHGQSEPALPKIESPADVVASISLQDEAIALQKECSEYIGDILYSLYSNNWHALPSNLHPALIARFKTKPQQAEFFE</sequence>
<dbReference type="AlphaFoldDB" id="A0A6V7CM52"/>
<reference evidence="1 2" key="1">
    <citation type="submission" date="2020-07" db="EMBL/GenBank/DDBJ databases">
        <authorList>
            <person name="Pothier F. J."/>
        </authorList>
    </citation>
    <scope>NUCLEOTIDE SEQUENCE [LARGE SCALE GENOMIC DNA]</scope>
    <source>
        <strain evidence="1 2">CFBP 7900</strain>
    </source>
</reference>
<dbReference type="EMBL" id="CAJDKC010000003">
    <property type="protein sequence ID" value="CAD0319034.1"/>
    <property type="molecule type" value="Genomic_DNA"/>
</dbReference>
<proteinExistence type="predicted"/>
<gene>
    <name evidence="1" type="ORF">CFBP7900_12440</name>
</gene>
<dbReference type="Proteomes" id="UP000587508">
    <property type="component" value="Unassembled WGS sequence"/>
</dbReference>
<name>A0A6V7CM52_9XANT</name>
<dbReference type="EMBL" id="CAJDKC010000003">
    <property type="protein sequence ID" value="CAD0319048.1"/>
    <property type="molecule type" value="Genomic_DNA"/>
</dbReference>